<accession>A0ABT4LAK1</accession>
<evidence type="ECO:0000313" key="1">
    <source>
        <dbReference type="EMBL" id="MCZ4244951.1"/>
    </source>
</evidence>
<gene>
    <name evidence="1" type="ORF">O0955_13140</name>
</gene>
<name>A0ABT4LAK1_9SPHI</name>
<keyword evidence="2" id="KW-1185">Reference proteome</keyword>
<reference evidence="1" key="1">
    <citation type="submission" date="2022-12" db="EMBL/GenBank/DDBJ databases">
        <title>Genome sequence of HCMS5-2.</title>
        <authorList>
            <person name="Woo H."/>
        </authorList>
    </citation>
    <scope>NUCLEOTIDE SEQUENCE</scope>
    <source>
        <strain evidence="1">HCMS5-2</strain>
    </source>
</reference>
<dbReference type="RefSeq" id="WP_269428004.1">
    <property type="nucleotide sequence ID" value="NZ_JAPWGM010000004.1"/>
</dbReference>
<comment type="caution">
    <text evidence="1">The sequence shown here is derived from an EMBL/GenBank/DDBJ whole genome shotgun (WGS) entry which is preliminary data.</text>
</comment>
<dbReference type="EMBL" id="JAPWGM010000004">
    <property type="protein sequence ID" value="MCZ4244951.1"/>
    <property type="molecule type" value="Genomic_DNA"/>
</dbReference>
<proteinExistence type="predicted"/>
<evidence type="ECO:0000313" key="2">
    <source>
        <dbReference type="Proteomes" id="UP001144347"/>
    </source>
</evidence>
<organism evidence="1 2">
    <name type="scientific">Pedobacter punctiformis</name>
    <dbReference type="NCBI Taxonomy" id="3004097"/>
    <lineage>
        <taxon>Bacteria</taxon>
        <taxon>Pseudomonadati</taxon>
        <taxon>Bacteroidota</taxon>
        <taxon>Sphingobacteriia</taxon>
        <taxon>Sphingobacteriales</taxon>
        <taxon>Sphingobacteriaceae</taxon>
        <taxon>Pedobacter</taxon>
    </lineage>
</organism>
<sequence length="161" mass="18711">MTGITTNFIDLFKEDIFLLGDFTDFFCGNRIGEGCSRSVYEYRIDPRYVIKIDRTNLFNNVAEWDIWHSLKDSEHGKYLAPCLSISSCGRVMLQRRTQLIKFNQLPEKVPAFFADTKLQNWGRIGKSIVCHDYANHAFYAGGNRMVKAKWWDDSIGHFKVI</sequence>
<dbReference type="Proteomes" id="UP001144347">
    <property type="component" value="Unassembled WGS sequence"/>
</dbReference>
<protein>
    <submittedName>
        <fullName evidence="1">Uncharacterized protein</fullName>
    </submittedName>
</protein>